<evidence type="ECO:0000313" key="2">
    <source>
        <dbReference type="Proteomes" id="UP000664859"/>
    </source>
</evidence>
<reference evidence="1" key="1">
    <citation type="submission" date="2021-02" db="EMBL/GenBank/DDBJ databases">
        <title>First Annotated Genome of the Yellow-green Alga Tribonema minus.</title>
        <authorList>
            <person name="Mahan K.M."/>
        </authorList>
    </citation>
    <scope>NUCLEOTIDE SEQUENCE</scope>
    <source>
        <strain evidence="1">UTEX B ZZ1240</strain>
    </source>
</reference>
<protein>
    <submittedName>
        <fullName evidence="1">Uncharacterized protein</fullName>
    </submittedName>
</protein>
<organism evidence="1 2">
    <name type="scientific">Tribonema minus</name>
    <dbReference type="NCBI Taxonomy" id="303371"/>
    <lineage>
        <taxon>Eukaryota</taxon>
        <taxon>Sar</taxon>
        <taxon>Stramenopiles</taxon>
        <taxon>Ochrophyta</taxon>
        <taxon>PX clade</taxon>
        <taxon>Xanthophyceae</taxon>
        <taxon>Tribonematales</taxon>
        <taxon>Tribonemataceae</taxon>
        <taxon>Tribonema</taxon>
    </lineage>
</organism>
<name>A0A836CPV4_9STRA</name>
<keyword evidence="2" id="KW-1185">Reference proteome</keyword>
<accession>A0A836CPV4</accession>
<comment type="caution">
    <text evidence="1">The sequence shown here is derived from an EMBL/GenBank/DDBJ whole genome shotgun (WGS) entry which is preliminary data.</text>
</comment>
<sequence>MAGISSIKRSLNLYNFERVTKAQGLQPHEIAYYSPFFQQAAVQVKDVRRQLQPASVKANNAKKQLRADKRKASAVVNMAFDVEDLQFAVPDDDFANVFQDDVAADNDTHDGASGGITHGAARAGDSVAHGDELNDDFDAIAGRVAGLPTFDSYQVELAEDIAHNDEINDLLSEDEMIALMENVPDIEQALSHNDALQLQNAVDAAFRDMPAGEELQYDP</sequence>
<gene>
    <name evidence="1" type="ORF">JKP88DRAFT_251609</name>
</gene>
<evidence type="ECO:0000313" key="1">
    <source>
        <dbReference type="EMBL" id="KAG5191276.1"/>
    </source>
</evidence>
<dbReference type="Proteomes" id="UP000664859">
    <property type="component" value="Unassembled WGS sequence"/>
</dbReference>
<dbReference type="AlphaFoldDB" id="A0A836CPV4"/>
<dbReference type="EMBL" id="JAFCMP010000021">
    <property type="protein sequence ID" value="KAG5191276.1"/>
    <property type="molecule type" value="Genomic_DNA"/>
</dbReference>
<proteinExistence type="predicted"/>